<sequence length="226" mass="26825">MNYFKQTKDLVLISIMNIVIFTFFSFINGIQLHYIIILSMVQIIIIMPILILFKNYSKNCNTSSLNLSNNQIIIQSKTNKKYIIDYSDIEEVKLILQLHHRKDEFLGRSRWMPFSSFGFLILYASNKKFVVNKDHIIGSLNNFKKMKIDYIFFPYISKSILRSQKEIHERKTNKIKSKIYHFMKVHEKLSVVELQNNINKGKKYYDKEAIIAMELLLEKKHNISSN</sequence>
<gene>
    <name evidence="2" type="ORF">KMW28_26445</name>
</gene>
<dbReference type="RefSeq" id="WP_169663899.1">
    <property type="nucleotide sequence ID" value="NZ_CP076133.1"/>
</dbReference>
<dbReference type="EMBL" id="CP076133">
    <property type="protein sequence ID" value="QWG04438.1"/>
    <property type="molecule type" value="Genomic_DNA"/>
</dbReference>
<name>A0AAX1NA63_9BACT</name>
<keyword evidence="1" id="KW-0472">Membrane</keyword>
<dbReference type="KEGG" id="fya:KMW28_26445"/>
<dbReference type="AlphaFoldDB" id="A0AAX1NA63"/>
<organism evidence="2 3">
    <name type="scientific">Flammeovirga yaeyamensis</name>
    <dbReference type="NCBI Taxonomy" id="367791"/>
    <lineage>
        <taxon>Bacteria</taxon>
        <taxon>Pseudomonadati</taxon>
        <taxon>Bacteroidota</taxon>
        <taxon>Cytophagia</taxon>
        <taxon>Cytophagales</taxon>
        <taxon>Flammeovirgaceae</taxon>
        <taxon>Flammeovirga</taxon>
    </lineage>
</organism>
<evidence type="ECO:0000256" key="1">
    <source>
        <dbReference type="SAM" id="Phobius"/>
    </source>
</evidence>
<keyword evidence="1" id="KW-1133">Transmembrane helix</keyword>
<protein>
    <submittedName>
        <fullName evidence="2">Uncharacterized protein</fullName>
    </submittedName>
</protein>
<feature type="transmembrane region" description="Helical" evidence="1">
    <location>
        <begin position="33"/>
        <end position="53"/>
    </location>
</feature>
<feature type="transmembrane region" description="Helical" evidence="1">
    <location>
        <begin position="9"/>
        <end position="27"/>
    </location>
</feature>
<evidence type="ECO:0000313" key="3">
    <source>
        <dbReference type="Proteomes" id="UP000678679"/>
    </source>
</evidence>
<reference evidence="2 3" key="1">
    <citation type="submission" date="2021-05" db="EMBL/GenBank/DDBJ databases">
        <title>Comparative genomic studies on the polysaccharide-degrading batcterial strains of the Flammeovirga genus.</title>
        <authorList>
            <person name="Zewei F."/>
            <person name="Zheng Z."/>
            <person name="Yu L."/>
            <person name="Ruyue G."/>
            <person name="Yanhong M."/>
            <person name="Yuanyuan C."/>
            <person name="Jingyan G."/>
            <person name="Wenjun H."/>
        </authorList>
    </citation>
    <scope>NUCLEOTIDE SEQUENCE [LARGE SCALE GENOMIC DNA]</scope>
    <source>
        <strain evidence="2 3">NBRC:100898</strain>
    </source>
</reference>
<keyword evidence="3" id="KW-1185">Reference proteome</keyword>
<accession>A0AAX1NA63</accession>
<proteinExistence type="predicted"/>
<dbReference type="Proteomes" id="UP000678679">
    <property type="component" value="Chromosome 2"/>
</dbReference>
<evidence type="ECO:0000313" key="2">
    <source>
        <dbReference type="EMBL" id="QWG04438.1"/>
    </source>
</evidence>
<keyword evidence="1" id="KW-0812">Transmembrane</keyword>